<dbReference type="AlphaFoldDB" id="A0A367JID9"/>
<dbReference type="OrthoDB" id="2238745at2759"/>
<dbReference type="GO" id="GO:0030674">
    <property type="term" value="F:protein-macromolecule adaptor activity"/>
    <property type="evidence" value="ECO:0007669"/>
    <property type="project" value="TreeGrafter"/>
</dbReference>
<reference evidence="2 3" key="1">
    <citation type="journal article" date="2018" name="G3 (Bethesda)">
        <title>Phylogenetic and Phylogenomic Definition of Rhizopus Species.</title>
        <authorList>
            <person name="Gryganskyi A.P."/>
            <person name="Golan J."/>
            <person name="Dolatabadi S."/>
            <person name="Mondo S."/>
            <person name="Robb S."/>
            <person name="Idnurm A."/>
            <person name="Muszewska A."/>
            <person name="Steczkiewicz K."/>
            <person name="Masonjones S."/>
            <person name="Liao H.L."/>
            <person name="Gajdeczka M.T."/>
            <person name="Anike F."/>
            <person name="Vuek A."/>
            <person name="Anishchenko I.M."/>
            <person name="Voigt K."/>
            <person name="de Hoog G.S."/>
            <person name="Smith M.E."/>
            <person name="Heitman J."/>
            <person name="Vilgalys R."/>
            <person name="Stajich J.E."/>
        </authorList>
    </citation>
    <scope>NUCLEOTIDE SEQUENCE [LARGE SCALE GENOMIC DNA]</scope>
    <source>
        <strain evidence="2 3">LSU 92-RS-03</strain>
    </source>
</reference>
<gene>
    <name evidence="2" type="ORF">CU098_006823</name>
</gene>
<dbReference type="InterPro" id="IPR050357">
    <property type="entry name" value="Arrestin_domain-protein"/>
</dbReference>
<dbReference type="PANTHER" id="PTHR11188">
    <property type="entry name" value="ARRESTIN DOMAIN CONTAINING PROTEIN"/>
    <property type="match status" value="1"/>
</dbReference>
<feature type="compositionally biased region" description="Low complexity" evidence="1">
    <location>
        <begin position="585"/>
        <end position="605"/>
    </location>
</feature>
<accession>A0A367JID9</accession>
<feature type="region of interest" description="Disordered" evidence="1">
    <location>
        <begin position="585"/>
        <end position="626"/>
    </location>
</feature>
<dbReference type="GO" id="GO:0070086">
    <property type="term" value="P:ubiquitin-dependent endocytosis"/>
    <property type="evidence" value="ECO:0007669"/>
    <property type="project" value="TreeGrafter"/>
</dbReference>
<evidence type="ECO:0000313" key="3">
    <source>
        <dbReference type="Proteomes" id="UP000253551"/>
    </source>
</evidence>
<dbReference type="Proteomes" id="UP000253551">
    <property type="component" value="Unassembled WGS sequence"/>
</dbReference>
<dbReference type="InterPro" id="IPR014752">
    <property type="entry name" value="Arrestin-like_C"/>
</dbReference>
<comment type="caution">
    <text evidence="2">The sequence shown here is derived from an EMBL/GenBank/DDBJ whole genome shotgun (WGS) entry which is preliminary data.</text>
</comment>
<protein>
    <recommendedName>
        <fullName evidence="4">Arrestin-like N-terminal domain-containing protein</fullName>
    </recommendedName>
</protein>
<feature type="region of interest" description="Disordered" evidence="1">
    <location>
        <begin position="202"/>
        <end position="223"/>
    </location>
</feature>
<dbReference type="EMBL" id="PJQM01003285">
    <property type="protein sequence ID" value="RCH89708.1"/>
    <property type="molecule type" value="Genomic_DNA"/>
</dbReference>
<sequence>MQLTRSMKTNQVNKNEVLRVVLDEPRIYVEESLGSVMIRGEVIVNFLKDTHIQGPIELLFEGIQRYHPWAEIMRGEALGSTIETKLQVIELSLLPPNSKGIMPAGVQRFPFEFPIPASLPATIFIRNRMEIFYQLSAAIRRSSSIDQQSNSSQDALNPIQWIEWARRTSFKKKYIASTTVRIVHAIESYNLPNLNDIEQPSTVDSASITDSASTTDSNGTSQTIQVPWNRRSLDCYQCTFDEQYDQLASSFTGKTSGNLDQPLDALNDVQGVRYKMSVDRTAVAIGTSVGIELMIEPTLADAVVKSVCLRITESRKFAMKVPAGHSWSIDVPKTKRITEDSKMILKWAYGYPLLEQKVSMLCNNKKGTTCSKKKGEKYVYYCTEDDSGRYYFESPQPNCSKKFLKRASLCTLDSDQRKNVCENEVGGSFTASPKNEMINLKELNQPVRLGEYFGGRFVMPVPDCSNILNPSINHESLKILHWMELVVTIKCNGKLFELTMNASSRMLDCRLVAVDDECQTILPPPPTYEPGDDNFYNSSYSPKSTFWEQREPITLATGWGSCMPCPCEHKKMKDKIKLYKSLFNKNNNSNSKSNSASSSSSSSASITENSLMLLPEWGPPPSYSEN</sequence>
<evidence type="ECO:0008006" key="4">
    <source>
        <dbReference type="Google" id="ProtNLM"/>
    </source>
</evidence>
<dbReference type="GO" id="GO:0005829">
    <property type="term" value="C:cytosol"/>
    <property type="evidence" value="ECO:0007669"/>
    <property type="project" value="TreeGrafter"/>
</dbReference>
<dbReference type="Gene3D" id="2.60.40.640">
    <property type="match status" value="1"/>
</dbReference>
<name>A0A367JID9_RHIST</name>
<feature type="compositionally biased region" description="Low complexity" evidence="1">
    <location>
        <begin position="202"/>
        <end position="217"/>
    </location>
</feature>
<organism evidence="2 3">
    <name type="scientific">Rhizopus stolonifer</name>
    <name type="common">Rhizopus nigricans</name>
    <dbReference type="NCBI Taxonomy" id="4846"/>
    <lineage>
        <taxon>Eukaryota</taxon>
        <taxon>Fungi</taxon>
        <taxon>Fungi incertae sedis</taxon>
        <taxon>Mucoromycota</taxon>
        <taxon>Mucoromycotina</taxon>
        <taxon>Mucoromycetes</taxon>
        <taxon>Mucorales</taxon>
        <taxon>Mucorineae</taxon>
        <taxon>Rhizopodaceae</taxon>
        <taxon>Rhizopus</taxon>
    </lineage>
</organism>
<dbReference type="PANTHER" id="PTHR11188:SF165">
    <property type="entry name" value="ARRESTIN (OR S-ANTIGEN), N-TERMINAL DOMAIN PROTEIN (AFU_ORTHOLOGUE AFUA_6G13380)-RELATED"/>
    <property type="match status" value="1"/>
</dbReference>
<evidence type="ECO:0000256" key="1">
    <source>
        <dbReference type="SAM" id="MobiDB-lite"/>
    </source>
</evidence>
<dbReference type="GO" id="GO:0031625">
    <property type="term" value="F:ubiquitin protein ligase binding"/>
    <property type="evidence" value="ECO:0007669"/>
    <property type="project" value="TreeGrafter"/>
</dbReference>
<feature type="compositionally biased region" description="Pro residues" evidence="1">
    <location>
        <begin position="617"/>
        <end position="626"/>
    </location>
</feature>
<proteinExistence type="predicted"/>
<dbReference type="GO" id="GO:0005886">
    <property type="term" value="C:plasma membrane"/>
    <property type="evidence" value="ECO:0007669"/>
    <property type="project" value="TreeGrafter"/>
</dbReference>
<evidence type="ECO:0000313" key="2">
    <source>
        <dbReference type="EMBL" id="RCH89708.1"/>
    </source>
</evidence>
<keyword evidence="3" id="KW-1185">Reference proteome</keyword>